<organism evidence="1 2">
    <name type="scientific">Capsicum annuum</name>
    <name type="common">Capsicum pepper</name>
    <dbReference type="NCBI Taxonomy" id="4072"/>
    <lineage>
        <taxon>Eukaryota</taxon>
        <taxon>Viridiplantae</taxon>
        <taxon>Streptophyta</taxon>
        <taxon>Embryophyta</taxon>
        <taxon>Tracheophyta</taxon>
        <taxon>Spermatophyta</taxon>
        <taxon>Magnoliopsida</taxon>
        <taxon>eudicotyledons</taxon>
        <taxon>Gunneridae</taxon>
        <taxon>Pentapetalae</taxon>
        <taxon>asterids</taxon>
        <taxon>lamiids</taxon>
        <taxon>Solanales</taxon>
        <taxon>Solanaceae</taxon>
        <taxon>Solanoideae</taxon>
        <taxon>Capsiceae</taxon>
        <taxon>Capsicum</taxon>
    </lineage>
</organism>
<gene>
    <name evidence="1" type="ORF">T459_12315</name>
</gene>
<keyword evidence="2" id="KW-1185">Reference proteome</keyword>
<accession>A0A2G2ZPF7</accession>
<dbReference type="PANTHER" id="PTHR35323">
    <property type="entry name" value="SAP DOMAIN-CONTAINING PROTEIN"/>
    <property type="match status" value="1"/>
</dbReference>
<dbReference type="Gramene" id="PHT83872">
    <property type="protein sequence ID" value="PHT83872"/>
    <property type="gene ID" value="T459_12315"/>
</dbReference>
<reference evidence="1 2" key="2">
    <citation type="journal article" date="2017" name="Genome Biol.">
        <title>New reference genome sequences of hot pepper reveal the massive evolution of plant disease-resistance genes by retroduplication.</title>
        <authorList>
            <person name="Kim S."/>
            <person name="Park J."/>
            <person name="Yeom S.I."/>
            <person name="Kim Y.M."/>
            <person name="Seo E."/>
            <person name="Kim K.T."/>
            <person name="Kim M.S."/>
            <person name="Lee J.M."/>
            <person name="Cheong K."/>
            <person name="Shin H.S."/>
            <person name="Kim S.B."/>
            <person name="Han K."/>
            <person name="Lee J."/>
            <person name="Park M."/>
            <person name="Lee H.A."/>
            <person name="Lee H.Y."/>
            <person name="Lee Y."/>
            <person name="Oh S."/>
            <person name="Lee J.H."/>
            <person name="Choi E."/>
            <person name="Choi E."/>
            <person name="Lee S.E."/>
            <person name="Jeon J."/>
            <person name="Kim H."/>
            <person name="Choi G."/>
            <person name="Song H."/>
            <person name="Lee J."/>
            <person name="Lee S.C."/>
            <person name="Kwon J.K."/>
            <person name="Lee H.Y."/>
            <person name="Koo N."/>
            <person name="Hong Y."/>
            <person name="Kim R.W."/>
            <person name="Kang W.H."/>
            <person name="Huh J.H."/>
            <person name="Kang B.C."/>
            <person name="Yang T.J."/>
            <person name="Lee Y.H."/>
            <person name="Bennetzen J.L."/>
            <person name="Choi D."/>
        </authorList>
    </citation>
    <scope>NUCLEOTIDE SEQUENCE [LARGE SCALE GENOMIC DNA]</scope>
    <source>
        <strain evidence="2">cv. CM334</strain>
    </source>
</reference>
<proteinExistence type="predicted"/>
<dbReference type="AlphaFoldDB" id="A0A2G2ZPF7"/>
<dbReference type="STRING" id="4072.A0A2G2ZPF7"/>
<protein>
    <submittedName>
        <fullName evidence="1">Uncharacterized protein</fullName>
    </submittedName>
</protein>
<reference evidence="1 2" key="1">
    <citation type="journal article" date="2014" name="Nat. Genet.">
        <title>Genome sequence of the hot pepper provides insights into the evolution of pungency in Capsicum species.</title>
        <authorList>
            <person name="Kim S."/>
            <person name="Park M."/>
            <person name="Yeom S.I."/>
            <person name="Kim Y.M."/>
            <person name="Lee J.M."/>
            <person name="Lee H.A."/>
            <person name="Seo E."/>
            <person name="Choi J."/>
            <person name="Cheong K."/>
            <person name="Kim K.T."/>
            <person name="Jung K."/>
            <person name="Lee G.W."/>
            <person name="Oh S.K."/>
            <person name="Bae C."/>
            <person name="Kim S.B."/>
            <person name="Lee H.Y."/>
            <person name="Kim S.Y."/>
            <person name="Kim M.S."/>
            <person name="Kang B.C."/>
            <person name="Jo Y.D."/>
            <person name="Yang H.B."/>
            <person name="Jeong H.J."/>
            <person name="Kang W.H."/>
            <person name="Kwon J.K."/>
            <person name="Shin C."/>
            <person name="Lim J.Y."/>
            <person name="Park J.H."/>
            <person name="Huh J.H."/>
            <person name="Kim J.S."/>
            <person name="Kim B.D."/>
            <person name="Cohen O."/>
            <person name="Paran I."/>
            <person name="Suh M.C."/>
            <person name="Lee S.B."/>
            <person name="Kim Y.K."/>
            <person name="Shin Y."/>
            <person name="Noh S.J."/>
            <person name="Park J."/>
            <person name="Seo Y.S."/>
            <person name="Kwon S.Y."/>
            <person name="Kim H.A."/>
            <person name="Park J.M."/>
            <person name="Kim H.J."/>
            <person name="Choi S.B."/>
            <person name="Bosland P.W."/>
            <person name="Reeves G."/>
            <person name="Jo S.H."/>
            <person name="Lee B.W."/>
            <person name="Cho H.T."/>
            <person name="Choi H.S."/>
            <person name="Lee M.S."/>
            <person name="Yu Y."/>
            <person name="Do Choi Y."/>
            <person name="Park B.S."/>
            <person name="van Deynze A."/>
            <person name="Ashrafi H."/>
            <person name="Hill T."/>
            <person name="Kim W.T."/>
            <person name="Pai H.S."/>
            <person name="Ahn H.K."/>
            <person name="Yeam I."/>
            <person name="Giovannoni J.J."/>
            <person name="Rose J.K."/>
            <person name="Sorensen I."/>
            <person name="Lee S.J."/>
            <person name="Kim R.W."/>
            <person name="Choi I.Y."/>
            <person name="Choi B.S."/>
            <person name="Lim J.S."/>
            <person name="Lee Y.H."/>
            <person name="Choi D."/>
        </authorList>
    </citation>
    <scope>NUCLEOTIDE SEQUENCE [LARGE SCALE GENOMIC DNA]</scope>
    <source>
        <strain evidence="2">cv. CM334</strain>
    </source>
</reference>
<dbReference type="PANTHER" id="PTHR35323:SF5">
    <property type="entry name" value="ZINC FINGER CCCH DOMAIN-CONTAINING PROTEIN 62"/>
    <property type="match status" value="1"/>
</dbReference>
<dbReference type="EMBL" id="AYRZ02000004">
    <property type="protein sequence ID" value="PHT83872.1"/>
    <property type="molecule type" value="Genomic_DNA"/>
</dbReference>
<comment type="caution">
    <text evidence="1">The sequence shown here is derived from an EMBL/GenBank/DDBJ whole genome shotgun (WGS) entry which is preliminary data.</text>
</comment>
<sequence length="70" mass="7753">MGSKDTLIQRIKEHADILDGRGEEKYPLSSFVLNGKGDVCAGDVVMFEQNVYEMFSIASRSATALPEEQE</sequence>
<evidence type="ECO:0000313" key="2">
    <source>
        <dbReference type="Proteomes" id="UP000222542"/>
    </source>
</evidence>
<name>A0A2G2ZPF7_CAPAN</name>
<dbReference type="Proteomes" id="UP000222542">
    <property type="component" value="Unassembled WGS sequence"/>
</dbReference>
<evidence type="ECO:0000313" key="1">
    <source>
        <dbReference type="EMBL" id="PHT83872.1"/>
    </source>
</evidence>